<dbReference type="GO" id="GO:0004038">
    <property type="term" value="F:allantoinase activity"/>
    <property type="evidence" value="ECO:0007669"/>
    <property type="project" value="UniProtKB-EC"/>
</dbReference>
<dbReference type="PROSITE" id="PS00483">
    <property type="entry name" value="DIHYDROOROTASE_2"/>
    <property type="match status" value="1"/>
</dbReference>
<dbReference type="PANTHER" id="PTHR43668:SF4">
    <property type="entry name" value="ALLANTOINASE"/>
    <property type="match status" value="1"/>
</dbReference>
<evidence type="ECO:0000256" key="4">
    <source>
        <dbReference type="ARBA" id="ARBA00022723"/>
    </source>
</evidence>
<comment type="similarity">
    <text evidence="3">Belongs to the metallo-dependent hydrolases superfamily. DHOase family. Class I DHOase subfamily.</text>
</comment>
<dbReference type="InterPro" id="IPR011059">
    <property type="entry name" value="Metal-dep_hydrolase_composite"/>
</dbReference>
<dbReference type="EC" id="3.5.2.5" evidence="7"/>
<comment type="caution">
    <text evidence="7">The sequence shown here is derived from an EMBL/GenBank/DDBJ whole genome shotgun (WGS) entry which is preliminary data.</text>
</comment>
<dbReference type="Pfam" id="PF01979">
    <property type="entry name" value="Amidohydro_1"/>
    <property type="match status" value="1"/>
</dbReference>
<sequence length="444" mass="48123">MSASTLIVNARLVNEGRETQGDLRIADGRIAAIAPQLGAREGETVVDAAGRWLLPGMIDDQVHFREPGLTHKGDIATESAAAVAGGLTSFMDMPNTNPPTLDAAALQAKYDAARGRAWGNYGFYLGASNDNLAAIQTLDPKTAPGIKVFMGASTGNMLVDNPQTLDAIFRDAPTPIITHCEDTPTIDATLAAFKEKYGEALTPDMHPDIRSREACLKSSQLAVSLAKKHGTRLHVLHISTADELALFTPGPIQGKRITAETCIHFLRFDRADYATLGNLIKCNPAIKDASDREALIRAIAEDVIDVLATDHAPHTWEEKSKPYAQAPSGLPLVQYALVAALELVHEGRLSVAQVVHKFAHAPALLFDVHERGFLREGYHADLVLIDDTAFTVRREDVLSKCGWSPFEGRSFRSRIAATWINGVLAWDGTRLVGTPNGQRLAFDR</sequence>
<evidence type="ECO:0000313" key="7">
    <source>
        <dbReference type="EMBL" id="MCW0400319.1"/>
    </source>
</evidence>
<dbReference type="Proteomes" id="UP001320843">
    <property type="component" value="Unassembled WGS sequence"/>
</dbReference>
<dbReference type="RefSeq" id="WP_267081606.1">
    <property type="nucleotide sequence ID" value="NZ_CP099530.1"/>
</dbReference>
<evidence type="ECO:0000256" key="1">
    <source>
        <dbReference type="ARBA" id="ARBA00001947"/>
    </source>
</evidence>
<evidence type="ECO:0000256" key="5">
    <source>
        <dbReference type="ARBA" id="ARBA00022801"/>
    </source>
</evidence>
<comment type="cofactor">
    <cofactor evidence="1">
        <name>Zn(2+)</name>
        <dbReference type="ChEBI" id="CHEBI:29105"/>
    </cofactor>
</comment>
<dbReference type="EMBL" id="JANFWR010000020">
    <property type="protein sequence ID" value="MCW0400319.1"/>
    <property type="molecule type" value="Genomic_DNA"/>
</dbReference>
<proteinExistence type="inferred from homology"/>
<keyword evidence="8" id="KW-1185">Reference proteome</keyword>
<keyword evidence="5 7" id="KW-0378">Hydrolase</keyword>
<feature type="domain" description="Amidohydrolase-related" evidence="6">
    <location>
        <begin position="53"/>
        <end position="423"/>
    </location>
</feature>
<dbReference type="InterPro" id="IPR006680">
    <property type="entry name" value="Amidohydro-rel"/>
</dbReference>
<evidence type="ECO:0000313" key="8">
    <source>
        <dbReference type="Proteomes" id="UP001320843"/>
    </source>
</evidence>
<reference evidence="7 8" key="1">
    <citation type="submission" date="2022-06" db="EMBL/GenBank/DDBJ databases">
        <title>Dynamics of rice microbiomes reveals core vertical transmitted seed endophytes.</title>
        <authorList>
            <person name="Liao K."/>
            <person name="Zhang X."/>
        </authorList>
    </citation>
    <scope>NUCLEOTIDE SEQUENCE [LARGE SCALE GENOMIC DNA]</scope>
    <source>
        <strain evidence="7 8">YT10-10-1</strain>
    </source>
</reference>
<evidence type="ECO:0000256" key="3">
    <source>
        <dbReference type="ARBA" id="ARBA00010286"/>
    </source>
</evidence>
<dbReference type="InterPro" id="IPR032466">
    <property type="entry name" value="Metal_Hydrolase"/>
</dbReference>
<dbReference type="InterPro" id="IPR050138">
    <property type="entry name" value="DHOase/Allantoinase_Hydrolase"/>
</dbReference>
<protein>
    <submittedName>
        <fullName evidence="7">Allantoinase</fullName>
        <ecNumber evidence="7">3.5.2.5</ecNumber>
    </submittedName>
</protein>
<dbReference type="SUPFAM" id="SSF51338">
    <property type="entry name" value="Composite domain of metallo-dependent hydrolases"/>
    <property type="match status" value="1"/>
</dbReference>
<dbReference type="Gene3D" id="2.30.40.10">
    <property type="entry name" value="Urease, subunit C, domain 1"/>
    <property type="match status" value="1"/>
</dbReference>
<dbReference type="SUPFAM" id="SSF51556">
    <property type="entry name" value="Metallo-dependent hydrolases"/>
    <property type="match status" value="1"/>
</dbReference>
<comment type="function">
    <text evidence="2">Catalyzes the reversible cyclization of carbamoyl aspartate to dihydroorotate.</text>
</comment>
<dbReference type="CDD" id="cd01318">
    <property type="entry name" value="DHOase_IIb"/>
    <property type="match status" value="1"/>
</dbReference>
<gene>
    <name evidence="7" type="ORF">NB700_002875</name>
</gene>
<dbReference type="InterPro" id="IPR002195">
    <property type="entry name" value="Dihydroorotase_CS"/>
</dbReference>
<name>A0ABT3DYF9_9XANT</name>
<dbReference type="PANTHER" id="PTHR43668">
    <property type="entry name" value="ALLANTOINASE"/>
    <property type="match status" value="1"/>
</dbReference>
<organism evidence="7 8">
    <name type="scientific">Xanthomonas sacchari</name>
    <dbReference type="NCBI Taxonomy" id="56458"/>
    <lineage>
        <taxon>Bacteria</taxon>
        <taxon>Pseudomonadati</taxon>
        <taxon>Pseudomonadota</taxon>
        <taxon>Gammaproteobacteria</taxon>
        <taxon>Lysobacterales</taxon>
        <taxon>Lysobacteraceae</taxon>
        <taxon>Xanthomonas</taxon>
    </lineage>
</organism>
<evidence type="ECO:0000256" key="2">
    <source>
        <dbReference type="ARBA" id="ARBA00002368"/>
    </source>
</evidence>
<accession>A0ABT3DYF9</accession>
<dbReference type="Gene3D" id="3.20.20.140">
    <property type="entry name" value="Metal-dependent hydrolases"/>
    <property type="match status" value="1"/>
</dbReference>
<dbReference type="NCBIfam" id="NF006688">
    <property type="entry name" value="PRK09236.1"/>
    <property type="match status" value="1"/>
</dbReference>
<keyword evidence="4" id="KW-0479">Metal-binding</keyword>
<evidence type="ECO:0000259" key="6">
    <source>
        <dbReference type="Pfam" id="PF01979"/>
    </source>
</evidence>